<proteinExistence type="predicted"/>
<feature type="compositionally biased region" description="Polar residues" evidence="1">
    <location>
        <begin position="74"/>
        <end position="90"/>
    </location>
</feature>
<name>A0A8W8KRW6_MAGGI</name>
<dbReference type="Proteomes" id="UP000005408">
    <property type="component" value="Unassembled WGS sequence"/>
</dbReference>
<accession>A0A8W8KRW6</accession>
<dbReference type="EnsemblMetazoa" id="G24332.1">
    <property type="protein sequence ID" value="G24332.1:cds"/>
    <property type="gene ID" value="G24332"/>
</dbReference>
<organism evidence="2 3">
    <name type="scientific">Magallana gigas</name>
    <name type="common">Pacific oyster</name>
    <name type="synonym">Crassostrea gigas</name>
    <dbReference type="NCBI Taxonomy" id="29159"/>
    <lineage>
        <taxon>Eukaryota</taxon>
        <taxon>Metazoa</taxon>
        <taxon>Spiralia</taxon>
        <taxon>Lophotrochozoa</taxon>
        <taxon>Mollusca</taxon>
        <taxon>Bivalvia</taxon>
        <taxon>Autobranchia</taxon>
        <taxon>Pteriomorphia</taxon>
        <taxon>Ostreida</taxon>
        <taxon>Ostreoidea</taxon>
        <taxon>Ostreidae</taxon>
        <taxon>Magallana</taxon>
    </lineage>
</organism>
<feature type="region of interest" description="Disordered" evidence="1">
    <location>
        <begin position="1"/>
        <end position="24"/>
    </location>
</feature>
<keyword evidence="3" id="KW-1185">Reference proteome</keyword>
<protein>
    <submittedName>
        <fullName evidence="2">Uncharacterized protein</fullName>
    </submittedName>
</protein>
<evidence type="ECO:0000256" key="1">
    <source>
        <dbReference type="SAM" id="MobiDB-lite"/>
    </source>
</evidence>
<feature type="compositionally biased region" description="Basic and acidic residues" evidence="1">
    <location>
        <begin position="53"/>
        <end position="69"/>
    </location>
</feature>
<sequence>MDREDQGREFCEKFKNLAPESEPDGYKAIKRTLVDLVGRKSRNSKSKSPVQYQRDEDSSAFTLDHEYQRETPPMQETSEQAWVYPQSSSPPRDPATLPTSGAFLSRDTWFCCSNHQQRVRQPIQKEECCQ</sequence>
<feature type="region of interest" description="Disordered" evidence="1">
    <location>
        <begin position="40"/>
        <end position="99"/>
    </location>
</feature>
<dbReference type="AlphaFoldDB" id="A0A8W8KRW6"/>
<evidence type="ECO:0000313" key="3">
    <source>
        <dbReference type="Proteomes" id="UP000005408"/>
    </source>
</evidence>
<evidence type="ECO:0000313" key="2">
    <source>
        <dbReference type="EnsemblMetazoa" id="G24332.1:cds"/>
    </source>
</evidence>
<feature type="compositionally biased region" description="Basic and acidic residues" evidence="1">
    <location>
        <begin position="1"/>
        <end position="15"/>
    </location>
</feature>
<reference evidence="2" key="1">
    <citation type="submission" date="2022-08" db="UniProtKB">
        <authorList>
            <consortium name="EnsemblMetazoa"/>
        </authorList>
    </citation>
    <scope>IDENTIFICATION</scope>
    <source>
        <strain evidence="2">05x7-T-G4-1.051#20</strain>
    </source>
</reference>